<proteinExistence type="inferred from homology"/>
<dbReference type="CDD" id="cd08504">
    <property type="entry name" value="PBP2_OppA"/>
    <property type="match status" value="1"/>
</dbReference>
<organism evidence="6 7">
    <name type="scientific">Gloeobacter violaceus (strain ATCC 29082 / PCC 7421)</name>
    <dbReference type="NCBI Taxonomy" id="251221"/>
    <lineage>
        <taxon>Bacteria</taxon>
        <taxon>Bacillati</taxon>
        <taxon>Cyanobacteriota</taxon>
        <taxon>Cyanophyceae</taxon>
        <taxon>Gloeobacterales</taxon>
        <taxon>Gloeobacteraceae</taxon>
        <taxon>Gloeobacter</taxon>
    </lineage>
</organism>
<dbReference type="InterPro" id="IPR030678">
    <property type="entry name" value="Peptide/Ni-bd"/>
</dbReference>
<dbReference type="KEGG" id="gvi:glr2141"/>
<dbReference type="GO" id="GO:1904680">
    <property type="term" value="F:peptide transmembrane transporter activity"/>
    <property type="evidence" value="ECO:0000318"/>
    <property type="project" value="GO_Central"/>
</dbReference>
<dbReference type="Gene3D" id="3.10.105.10">
    <property type="entry name" value="Dipeptide-binding Protein, Domain 3"/>
    <property type="match status" value="1"/>
</dbReference>
<dbReference type="RefSeq" id="WP_011142138.1">
    <property type="nucleotide sequence ID" value="NC_005125.1"/>
</dbReference>
<dbReference type="InterPro" id="IPR039424">
    <property type="entry name" value="SBP_5"/>
</dbReference>
<dbReference type="PANTHER" id="PTHR30290:SF10">
    <property type="entry name" value="PERIPLASMIC OLIGOPEPTIDE-BINDING PROTEIN-RELATED"/>
    <property type="match status" value="1"/>
</dbReference>
<dbReference type="Gene3D" id="3.90.76.10">
    <property type="entry name" value="Dipeptide-binding Protein, Domain 1"/>
    <property type="match status" value="1"/>
</dbReference>
<dbReference type="EnsemblBacteria" id="BAC90082">
    <property type="protein sequence ID" value="BAC90082"/>
    <property type="gene ID" value="BAC90082"/>
</dbReference>
<dbReference type="STRING" id="251221.gene:10759636"/>
<dbReference type="InterPro" id="IPR000914">
    <property type="entry name" value="SBP_5_dom"/>
</dbReference>
<dbReference type="PROSITE" id="PS51257">
    <property type="entry name" value="PROKAR_LIPOPROTEIN"/>
    <property type="match status" value="1"/>
</dbReference>
<dbReference type="GO" id="GO:0015833">
    <property type="term" value="P:peptide transport"/>
    <property type="evidence" value="ECO:0000318"/>
    <property type="project" value="GO_Central"/>
</dbReference>
<dbReference type="GO" id="GO:0042597">
    <property type="term" value="C:periplasmic space"/>
    <property type="evidence" value="ECO:0007669"/>
    <property type="project" value="UniProtKB-ARBA"/>
</dbReference>
<dbReference type="PANTHER" id="PTHR30290">
    <property type="entry name" value="PERIPLASMIC BINDING COMPONENT OF ABC TRANSPORTER"/>
    <property type="match status" value="1"/>
</dbReference>
<keyword evidence="7" id="KW-1185">Reference proteome</keyword>
<evidence type="ECO:0000313" key="6">
    <source>
        <dbReference type="EMBL" id="BAC90082.1"/>
    </source>
</evidence>
<protein>
    <submittedName>
        <fullName evidence="6">Periplasmic oligopeptide-binding protein</fullName>
    </submittedName>
</protein>
<gene>
    <name evidence="6" type="ordered locus">glr2141</name>
</gene>
<dbReference type="GO" id="GO:0030313">
    <property type="term" value="C:cell envelope"/>
    <property type="evidence" value="ECO:0007669"/>
    <property type="project" value="UniProtKB-SubCell"/>
</dbReference>
<dbReference type="Gene3D" id="3.40.190.10">
    <property type="entry name" value="Periplasmic binding protein-like II"/>
    <property type="match status" value="1"/>
</dbReference>
<dbReference type="Pfam" id="PF00496">
    <property type="entry name" value="SBP_bac_5"/>
    <property type="match status" value="1"/>
</dbReference>
<comment type="similarity">
    <text evidence="2">Belongs to the bacterial solute-binding protein 5 family.</text>
</comment>
<dbReference type="InParanoid" id="Q7NIP2"/>
<dbReference type="PhylomeDB" id="Q7NIP2"/>
<reference evidence="6 7" key="2">
    <citation type="journal article" date="2003" name="DNA Res.">
        <title>Complete genome structure of Gloeobacter violaceus PCC 7421, a cyanobacterium that lacks thylakoids (supplement).</title>
        <authorList>
            <person name="Nakamura Y."/>
            <person name="Kaneko T."/>
            <person name="Sato S."/>
            <person name="Mimuro M."/>
            <person name="Miyashita H."/>
            <person name="Tsuchiya T."/>
            <person name="Sasamoto S."/>
            <person name="Watanabe A."/>
            <person name="Kawashima K."/>
            <person name="Kishida Y."/>
            <person name="Kiyokawa C."/>
            <person name="Kohara M."/>
            <person name="Matsumoto M."/>
            <person name="Matsuno A."/>
            <person name="Nakazaki N."/>
            <person name="Shimpo S."/>
            <person name="Takeuchi C."/>
            <person name="Yamada M."/>
            <person name="Tabata S."/>
        </authorList>
    </citation>
    <scope>NUCLEOTIDE SEQUENCE [LARGE SCALE GENOMIC DNA]</scope>
    <source>
        <strain evidence="7">ATCC 29082 / PCC 7421</strain>
    </source>
</reference>
<dbReference type="EMBL" id="BA000045">
    <property type="protein sequence ID" value="BAC90082.1"/>
    <property type="molecule type" value="Genomic_DNA"/>
</dbReference>
<dbReference type="PIRSF" id="PIRSF002741">
    <property type="entry name" value="MppA"/>
    <property type="match status" value="1"/>
</dbReference>
<dbReference type="SUPFAM" id="SSF53850">
    <property type="entry name" value="Periplasmic binding protein-like II"/>
    <property type="match status" value="1"/>
</dbReference>
<keyword evidence="4" id="KW-0732">Signal</keyword>
<dbReference type="HOGENOM" id="CLU_017028_0_4_3"/>
<sequence length="530" mass="59697">MLIRSNRRDLLRSGLLLAPLLAGCSRTPSSYFGKTTPPTRDRVRIGNAAEPRSLDPHKVEGALGELNLCMALFEGLTEYHPRTLRPLPALALRWHSEDNARVWIFNLRAGARWSDDSPCTAADFVYSWRRALDPNTGCPYANVLYYLKNARAINEEKLPADALGVSAPDPLTLRIEMEGPTAFFPLLSAFFVYRPVPAQAIARHGDCWARPGKMISNGAFVLAAHRPYDEIRVVRSETYWDRSRVRLAEASFLPVVDGSQNVNLYQAGELDVTVGGVLPRPLLPALRQYRDYHTDGRFITYYLSFNCSRLPFDRQGARATLSNAVEREDLALRYLKGDAVPASSFVPPGIPGYGGPGALRPAGESNPPERFTIHCANREPDRTVAAVLQSVWKRRLGVAPEVSTEELQTFLARIRRHDYDVAVSRWGGDYLDPTTFLDLYDGPTPKNYPNWLDPVYQLLLARARREGDPVRRYRLLAQAEARLLSEAPIAPLFHTGLEYLQKPWLVGWEPNLQDLHPLKYVAVDRRWRGS</sequence>
<evidence type="ECO:0000313" key="7">
    <source>
        <dbReference type="Proteomes" id="UP000000557"/>
    </source>
</evidence>
<dbReference type="PATRIC" id="fig|251221.4.peg.2175"/>
<comment type="subcellular location">
    <subcellularLocation>
        <location evidence="1">Cell envelope</location>
    </subcellularLocation>
</comment>
<dbReference type="FunFam" id="3.90.76.10:FF:000001">
    <property type="entry name" value="Oligopeptide ABC transporter substrate-binding protein"/>
    <property type="match status" value="1"/>
</dbReference>
<dbReference type="AlphaFoldDB" id="Q7NIP2"/>
<name>Q7NIP2_GLOVI</name>
<keyword evidence="3" id="KW-0813">Transport</keyword>
<evidence type="ECO:0000256" key="2">
    <source>
        <dbReference type="ARBA" id="ARBA00005695"/>
    </source>
</evidence>
<accession>Q7NIP2</accession>
<evidence type="ECO:0000256" key="4">
    <source>
        <dbReference type="ARBA" id="ARBA00022729"/>
    </source>
</evidence>
<dbReference type="FunCoup" id="Q7NIP2">
    <property type="interactions" value="57"/>
</dbReference>
<reference evidence="6 7" key="1">
    <citation type="journal article" date="2003" name="DNA Res.">
        <title>Complete genome structure of Gloeobacter violaceus PCC 7421, a cyanobacterium that lacks thylakoids.</title>
        <authorList>
            <person name="Nakamura Y."/>
            <person name="Kaneko T."/>
            <person name="Sato S."/>
            <person name="Mimuro M."/>
            <person name="Miyashita H."/>
            <person name="Tsuchiya T."/>
            <person name="Sasamoto S."/>
            <person name="Watanabe A."/>
            <person name="Kawashima K."/>
            <person name="Kishida Y."/>
            <person name="Kiyokawa C."/>
            <person name="Kohara M."/>
            <person name="Matsumoto M."/>
            <person name="Matsuno A."/>
            <person name="Nakazaki N."/>
            <person name="Shimpo S."/>
            <person name="Takeuchi C."/>
            <person name="Yamada M."/>
            <person name="Tabata S."/>
        </authorList>
    </citation>
    <scope>NUCLEOTIDE SEQUENCE [LARGE SCALE GENOMIC DNA]</scope>
    <source>
        <strain evidence="7">ATCC 29082 / PCC 7421</strain>
    </source>
</reference>
<evidence type="ECO:0000259" key="5">
    <source>
        <dbReference type="Pfam" id="PF00496"/>
    </source>
</evidence>
<dbReference type="eggNOG" id="COG4166">
    <property type="taxonomic scope" value="Bacteria"/>
</dbReference>
<dbReference type="GO" id="GO:0043190">
    <property type="term" value="C:ATP-binding cassette (ABC) transporter complex"/>
    <property type="evidence" value="ECO:0007669"/>
    <property type="project" value="InterPro"/>
</dbReference>
<dbReference type="OrthoDB" id="9796817at2"/>
<evidence type="ECO:0000256" key="3">
    <source>
        <dbReference type="ARBA" id="ARBA00022448"/>
    </source>
</evidence>
<evidence type="ECO:0000256" key="1">
    <source>
        <dbReference type="ARBA" id="ARBA00004196"/>
    </source>
</evidence>
<dbReference type="Proteomes" id="UP000000557">
    <property type="component" value="Chromosome"/>
</dbReference>
<feature type="domain" description="Solute-binding protein family 5" evidence="5">
    <location>
        <begin position="86"/>
        <end position="447"/>
    </location>
</feature>